<dbReference type="EMBL" id="BARV01016072">
    <property type="protein sequence ID" value="GAI22766.1"/>
    <property type="molecule type" value="Genomic_DNA"/>
</dbReference>
<dbReference type="AlphaFoldDB" id="X1MXK7"/>
<keyword evidence="1" id="KW-1133">Transmembrane helix</keyword>
<feature type="transmembrane region" description="Helical" evidence="1">
    <location>
        <begin position="6"/>
        <end position="24"/>
    </location>
</feature>
<accession>X1MXK7</accession>
<proteinExistence type="predicted"/>
<comment type="caution">
    <text evidence="2">The sequence shown here is derived from an EMBL/GenBank/DDBJ whole genome shotgun (WGS) entry which is preliminary data.</text>
</comment>
<gene>
    <name evidence="2" type="ORF">S06H3_27671</name>
</gene>
<name>X1MXK7_9ZZZZ</name>
<reference evidence="2" key="1">
    <citation type="journal article" date="2014" name="Front. Microbiol.">
        <title>High frequency of phylogenetically diverse reductive dehalogenase-homologous genes in deep subseafloor sedimentary metagenomes.</title>
        <authorList>
            <person name="Kawai M."/>
            <person name="Futagami T."/>
            <person name="Toyoda A."/>
            <person name="Takaki Y."/>
            <person name="Nishi S."/>
            <person name="Hori S."/>
            <person name="Arai W."/>
            <person name="Tsubouchi T."/>
            <person name="Morono Y."/>
            <person name="Uchiyama I."/>
            <person name="Ito T."/>
            <person name="Fujiyama A."/>
            <person name="Inagaki F."/>
            <person name="Takami H."/>
        </authorList>
    </citation>
    <scope>NUCLEOTIDE SEQUENCE</scope>
    <source>
        <strain evidence="2">Expedition CK06-06</strain>
    </source>
</reference>
<keyword evidence="1" id="KW-0472">Membrane</keyword>
<sequence>MKLDYVLFGFGILFCLSGVGYLAAQYVQFLSEAGKLLSLLLTVGMFAFLSKYFEDIGW</sequence>
<keyword evidence="1" id="KW-0812">Transmembrane</keyword>
<evidence type="ECO:0000313" key="2">
    <source>
        <dbReference type="EMBL" id="GAI22766.1"/>
    </source>
</evidence>
<organism evidence="2">
    <name type="scientific">marine sediment metagenome</name>
    <dbReference type="NCBI Taxonomy" id="412755"/>
    <lineage>
        <taxon>unclassified sequences</taxon>
        <taxon>metagenomes</taxon>
        <taxon>ecological metagenomes</taxon>
    </lineage>
</organism>
<evidence type="ECO:0000256" key="1">
    <source>
        <dbReference type="SAM" id="Phobius"/>
    </source>
</evidence>
<protein>
    <submittedName>
        <fullName evidence="2">Uncharacterized protein</fullName>
    </submittedName>
</protein>